<dbReference type="PANTHER" id="PTHR24347">
    <property type="entry name" value="SERINE/THREONINE-PROTEIN KINASE"/>
    <property type="match status" value="1"/>
</dbReference>
<feature type="chain" id="PRO_5041373980" description="Protein kinase domain-containing protein" evidence="1">
    <location>
        <begin position="17"/>
        <end position="915"/>
    </location>
</feature>
<dbReference type="Pfam" id="PF00300">
    <property type="entry name" value="His_Phos_1"/>
    <property type="match status" value="1"/>
</dbReference>
<dbReference type="InterPro" id="IPR013078">
    <property type="entry name" value="His_Pase_superF_clade-1"/>
</dbReference>
<evidence type="ECO:0000313" key="3">
    <source>
        <dbReference type="EMBL" id="CAJ1396316.1"/>
    </source>
</evidence>
<dbReference type="SMART" id="SM00855">
    <property type="entry name" value="PGAM"/>
    <property type="match status" value="1"/>
</dbReference>
<dbReference type="Gene3D" id="3.40.50.1240">
    <property type="entry name" value="Phosphoglycerate mutase-like"/>
    <property type="match status" value="1"/>
</dbReference>
<protein>
    <recommendedName>
        <fullName evidence="2">Protein kinase domain-containing protein</fullName>
    </recommendedName>
</protein>
<dbReference type="InterPro" id="IPR000719">
    <property type="entry name" value="Prot_kinase_dom"/>
</dbReference>
<accession>A0AA36J0L7</accession>
<dbReference type="AlphaFoldDB" id="A0AA36J0L7"/>
<dbReference type="Gene3D" id="1.10.510.10">
    <property type="entry name" value="Transferase(Phosphotransferase) domain 1"/>
    <property type="match status" value="1"/>
</dbReference>
<sequence length="915" mass="100521">MLRKLALALTLSLAQGQTLLRNVAIGVNDANGTAIATGETPHSLFVGFTCVTGGTTTATVSLPSGLASTSGSLTIVGASPRRLEEEADEADLEGGRRLAVTCEAYGTASISGTTLTLPVRTIGTASDPCVAGSSLSVTLTANTATYNSVSTGSLAFSVVTNVDSAPVSVTISVDNSGTFSLSVVGDPITWYKGKKIKFWFPPQELMPLLQTPEMTIWARTFTGPSIDYQWFDRFMITSPEGKEIVDINVRRATPGANRSNFARDNFRQLDIKVQGTKTLLHRSQQLYSAGSGNVKVGVGARVVHPPRVHSSPLLEFVMVESESISFMVHASHAGSEFPGDAAKQVKYTHLDWITLEMPGMASFRGVLPQIWGVQPRQPEVEEMLVAPSQRKSMTVCEAGSPGLLSQKLREVRLLQALGQESGPRSFGDLDFLDRRIVSNWLFMSKPNVTHVHQVLVSPTFLYVIMEYLDGPDLSQWLLSPEGQKRTEMSVMRMLHHILVAAREVHRHGFVHRDLKFDNFRFAHGPSSELKLVDVVGTMCFRPDRLISKSWCGTGPFLSPEALLGDVSPAVDMWAIGVMAFSLLHGDLPFQASSISELRDAHAQELPDAFGPTILPEAKALVKQLLQPDQEQRPTVDQALARLEGPRGCLERADATEALPLAKNHRIHNDSWSASPDLKPPEVKTLFLIRHGEAVHNIEERQAMQVAKSEAVNDGLTPSNREFQKRVEAARKKVLLDENLHDAALSPSGKMQALDALAVIKRLIMQGYAQPTAIYVSPLQRTLQTAAILFPAHPGIHVREELRERRTGLPCDERKRAEVVSMRATFNFMSFDELKNHDRSRRAPALAGQEEDKSELRCRTALLEALLREQADSSLAVVTHKGYLRELERGPLQNPEAKEFGNCEVRVYQADRSRGP</sequence>
<keyword evidence="1" id="KW-0732">Signal</keyword>
<feature type="domain" description="Protein kinase" evidence="2">
    <location>
        <begin position="352"/>
        <end position="649"/>
    </location>
</feature>
<name>A0AA36J0L7_9DINO</name>
<dbReference type="SUPFAM" id="SSF53254">
    <property type="entry name" value="Phosphoglycerate mutase-like"/>
    <property type="match status" value="1"/>
</dbReference>
<dbReference type="Pfam" id="PF00069">
    <property type="entry name" value="Pkinase"/>
    <property type="match status" value="1"/>
</dbReference>
<gene>
    <name evidence="3" type="ORF">EVOR1521_LOCUS20571</name>
</gene>
<keyword evidence="4" id="KW-1185">Reference proteome</keyword>
<comment type="caution">
    <text evidence="3">The sequence shown here is derived from an EMBL/GenBank/DDBJ whole genome shotgun (WGS) entry which is preliminary data.</text>
</comment>
<dbReference type="EMBL" id="CAUJNA010003227">
    <property type="protein sequence ID" value="CAJ1396316.1"/>
    <property type="molecule type" value="Genomic_DNA"/>
</dbReference>
<evidence type="ECO:0000313" key="4">
    <source>
        <dbReference type="Proteomes" id="UP001178507"/>
    </source>
</evidence>
<dbReference type="CDD" id="cd07067">
    <property type="entry name" value="HP_PGM_like"/>
    <property type="match status" value="1"/>
</dbReference>
<proteinExistence type="predicted"/>
<dbReference type="GO" id="GO:0005524">
    <property type="term" value="F:ATP binding"/>
    <property type="evidence" value="ECO:0007669"/>
    <property type="project" value="InterPro"/>
</dbReference>
<dbReference type="GO" id="GO:0004672">
    <property type="term" value="F:protein kinase activity"/>
    <property type="evidence" value="ECO:0007669"/>
    <property type="project" value="InterPro"/>
</dbReference>
<evidence type="ECO:0000259" key="2">
    <source>
        <dbReference type="PROSITE" id="PS50011"/>
    </source>
</evidence>
<reference evidence="3" key="1">
    <citation type="submission" date="2023-08" db="EMBL/GenBank/DDBJ databases">
        <authorList>
            <person name="Chen Y."/>
            <person name="Shah S."/>
            <person name="Dougan E. K."/>
            <person name="Thang M."/>
            <person name="Chan C."/>
        </authorList>
    </citation>
    <scope>NUCLEOTIDE SEQUENCE</scope>
</reference>
<evidence type="ECO:0000256" key="1">
    <source>
        <dbReference type="SAM" id="SignalP"/>
    </source>
</evidence>
<organism evidence="3 4">
    <name type="scientific">Effrenium voratum</name>
    <dbReference type="NCBI Taxonomy" id="2562239"/>
    <lineage>
        <taxon>Eukaryota</taxon>
        <taxon>Sar</taxon>
        <taxon>Alveolata</taxon>
        <taxon>Dinophyceae</taxon>
        <taxon>Suessiales</taxon>
        <taxon>Symbiodiniaceae</taxon>
        <taxon>Effrenium</taxon>
    </lineage>
</organism>
<dbReference type="InterPro" id="IPR011009">
    <property type="entry name" value="Kinase-like_dom_sf"/>
</dbReference>
<dbReference type="SUPFAM" id="SSF56112">
    <property type="entry name" value="Protein kinase-like (PK-like)"/>
    <property type="match status" value="1"/>
</dbReference>
<dbReference type="PROSITE" id="PS50011">
    <property type="entry name" value="PROTEIN_KINASE_DOM"/>
    <property type="match status" value="1"/>
</dbReference>
<feature type="signal peptide" evidence="1">
    <location>
        <begin position="1"/>
        <end position="16"/>
    </location>
</feature>
<dbReference type="Proteomes" id="UP001178507">
    <property type="component" value="Unassembled WGS sequence"/>
</dbReference>
<dbReference type="SMART" id="SM00220">
    <property type="entry name" value="S_TKc"/>
    <property type="match status" value="1"/>
</dbReference>
<dbReference type="InterPro" id="IPR029033">
    <property type="entry name" value="His_PPase_superfam"/>
</dbReference>